<evidence type="ECO:0000256" key="2">
    <source>
        <dbReference type="SAM" id="Phobius"/>
    </source>
</evidence>
<keyword evidence="2" id="KW-0812">Transmembrane</keyword>
<dbReference type="Pfam" id="PF09826">
    <property type="entry name" value="Beta_propel"/>
    <property type="match status" value="1"/>
</dbReference>
<keyword evidence="2" id="KW-0472">Membrane</keyword>
<dbReference type="SUPFAM" id="SSF82171">
    <property type="entry name" value="DPP6 N-terminal domain-like"/>
    <property type="match status" value="1"/>
</dbReference>
<protein>
    <submittedName>
        <fullName evidence="3">Beta-propeller domain-containing protein</fullName>
    </submittedName>
</protein>
<dbReference type="EMBL" id="JACSPZ010000009">
    <property type="protein sequence ID" value="MBD8038160.1"/>
    <property type="molecule type" value="Genomic_DNA"/>
</dbReference>
<reference evidence="3 4" key="1">
    <citation type="submission" date="2020-08" db="EMBL/GenBank/DDBJ databases">
        <title>A Genomic Blueprint of the Chicken Gut Microbiome.</title>
        <authorList>
            <person name="Gilroy R."/>
            <person name="Ravi A."/>
            <person name="Getino M."/>
            <person name="Pursley I."/>
            <person name="Horton D.L."/>
            <person name="Alikhan N.-F."/>
            <person name="Baker D."/>
            <person name="Gharbi K."/>
            <person name="Hall N."/>
            <person name="Watson M."/>
            <person name="Adriaenssens E.M."/>
            <person name="Foster-Nyarko E."/>
            <person name="Jarju S."/>
            <person name="Secka A."/>
            <person name="Antonio M."/>
            <person name="Oren A."/>
            <person name="Chaudhuri R."/>
            <person name="La Ragione R.M."/>
            <person name="Hildebrand F."/>
            <person name="Pallen M.J."/>
        </authorList>
    </citation>
    <scope>NUCLEOTIDE SEQUENCE [LARGE SCALE GENOMIC DNA]</scope>
    <source>
        <strain evidence="3 4">A46</strain>
    </source>
</reference>
<dbReference type="InterPro" id="IPR011048">
    <property type="entry name" value="Haem_d1_sf"/>
</dbReference>
<feature type="transmembrane region" description="Helical" evidence="2">
    <location>
        <begin position="7"/>
        <end position="26"/>
    </location>
</feature>
<keyword evidence="2" id="KW-1133">Transmembrane helix</keyword>
<name>A0ABR8Y1R8_9BACL</name>
<feature type="compositionally biased region" description="Polar residues" evidence="1">
    <location>
        <begin position="167"/>
        <end position="187"/>
    </location>
</feature>
<organism evidence="3 4">
    <name type="scientific">Solibacillus faecavium</name>
    <dbReference type="NCBI Taxonomy" id="2762221"/>
    <lineage>
        <taxon>Bacteria</taxon>
        <taxon>Bacillati</taxon>
        <taxon>Bacillota</taxon>
        <taxon>Bacilli</taxon>
        <taxon>Bacillales</taxon>
        <taxon>Caryophanaceae</taxon>
        <taxon>Solibacillus</taxon>
    </lineage>
</organism>
<evidence type="ECO:0000256" key="1">
    <source>
        <dbReference type="SAM" id="MobiDB-lite"/>
    </source>
</evidence>
<dbReference type="Proteomes" id="UP000619101">
    <property type="component" value="Unassembled WGS sequence"/>
</dbReference>
<dbReference type="InterPro" id="IPR019198">
    <property type="entry name" value="Beta_propeller_containing"/>
</dbReference>
<dbReference type="SUPFAM" id="SSF51004">
    <property type="entry name" value="C-terminal (heme d1) domain of cytochrome cd1-nitrite reductase"/>
    <property type="match status" value="1"/>
</dbReference>
<evidence type="ECO:0000313" key="3">
    <source>
        <dbReference type="EMBL" id="MBD8038160.1"/>
    </source>
</evidence>
<keyword evidence="4" id="KW-1185">Reference proteome</keyword>
<evidence type="ECO:0000313" key="4">
    <source>
        <dbReference type="Proteomes" id="UP000619101"/>
    </source>
</evidence>
<comment type="caution">
    <text evidence="3">The sequence shown here is derived from an EMBL/GenBank/DDBJ whole genome shotgun (WGS) entry which is preliminary data.</text>
</comment>
<sequence>MKNGKLFGMGLITSLVAILVFGYFFFTKNTEVQATGISFKGETYSITLKQPITKESLTDGSIVVLDENEKATKAKLSINSNGEILSVDGLNLGKYTLQIKKDAFAKKTKLQQEQSVTLVVVKKVKNIVSTEDLKDYFRAFLAAENSLSNRFNDMVTNDMAKEESAMSMDNSAKSSGGPSHSTTNNQVEGIDEGDITVTDGRYIYTIIDNKVAIVDTKDLKVVKRITVGKDIYPNHLMIHDKTLIVGYSSYVQTQKEPYDGKSVSTVAFYDVTDAKNATLVREVGHDGGILNIRKSGNYLYVVSSLTPNYWLLQETPNVELRPSTYDGKKETIMPIDKIRLLPESNEPNYLIVSAIDVSNVKSNEWKTESFLGSSGQMYMSENAIYIASMNHYGFWPEIETADTAVSNIMPAPQNNETTIYKISVNKTALKMEAQGKVTGSILNQFSMDEHDGHFRIATTEGNAWGTAANSKNHLFILDKNMKQVGAVKDLAKGERIYSARFMGDKAYLVTFRETDPLFVIDTGNPKSPKVLGELKIPGFSNYLHPIDENHLLGIGYDTEVRMEEGSKEPIVLTKGMKLSLFDVTDFNNPKEKQALVIGGRGTYSPVQHDHKALFRDPRQNYYGFPVTLYSPTEEEDRLKYEGTGAHIYKVTASGIELVADMMEKARPGEQYEDYYNVVQRLLYLDDQLFTVSPSKVTSFNGKTFEKQQTVGF</sequence>
<proteinExistence type="predicted"/>
<accession>A0ABR8Y1R8</accession>
<feature type="region of interest" description="Disordered" evidence="1">
    <location>
        <begin position="163"/>
        <end position="187"/>
    </location>
</feature>
<gene>
    <name evidence="3" type="ORF">H9635_15505</name>
</gene>
<dbReference type="RefSeq" id="WP_191701223.1">
    <property type="nucleotide sequence ID" value="NZ_JACSPZ010000009.1"/>
</dbReference>